<accession>W8DX76</accession>
<dbReference type="PROSITE" id="PS00297">
    <property type="entry name" value="HSP70_1"/>
    <property type="match status" value="1"/>
</dbReference>
<evidence type="ECO:0000256" key="4">
    <source>
        <dbReference type="ARBA" id="ARBA00022840"/>
    </source>
</evidence>
<dbReference type="NCBIfam" id="TIGR02350">
    <property type="entry name" value="prok_dnaK"/>
    <property type="match status" value="1"/>
</dbReference>
<dbReference type="SUPFAM" id="SSF53067">
    <property type="entry name" value="Actin-like ATPase domain"/>
    <property type="match status" value="2"/>
</dbReference>
<dbReference type="PRINTS" id="PR00301">
    <property type="entry name" value="HEATSHOCK70"/>
</dbReference>
<dbReference type="InterPro" id="IPR012725">
    <property type="entry name" value="Chaperone_DnaK"/>
</dbReference>
<keyword evidence="2 9" id="KW-0934">Plastid</keyword>
<dbReference type="GO" id="GO:0140662">
    <property type="term" value="F:ATP-dependent protein folding chaperone"/>
    <property type="evidence" value="ECO:0007669"/>
    <property type="project" value="InterPro"/>
</dbReference>
<evidence type="ECO:0000256" key="6">
    <source>
        <dbReference type="RuleBase" id="RU003322"/>
    </source>
</evidence>
<dbReference type="FunFam" id="3.90.640.10:FF:000003">
    <property type="entry name" value="Molecular chaperone DnaK"/>
    <property type="match status" value="1"/>
</dbReference>
<comment type="function">
    <text evidence="5">Acts as a chaperone.</text>
</comment>
<dbReference type="Gene3D" id="3.90.640.10">
    <property type="entry name" value="Actin, Chain A, domain 4"/>
    <property type="match status" value="1"/>
</dbReference>
<dbReference type="Pfam" id="PF00012">
    <property type="entry name" value="HSP70"/>
    <property type="match status" value="1"/>
</dbReference>
<geneLocation type="chloroplast" evidence="9"/>
<feature type="coiled-coil region" evidence="7">
    <location>
        <begin position="504"/>
        <end position="558"/>
    </location>
</feature>
<dbReference type="Gene3D" id="3.30.420.40">
    <property type="match status" value="2"/>
</dbReference>
<dbReference type="CDD" id="cd10234">
    <property type="entry name" value="ASKHA_NBD_HSP70_DnaK-like"/>
    <property type="match status" value="1"/>
</dbReference>
<evidence type="ECO:0000313" key="9">
    <source>
        <dbReference type="EMBL" id="AHH24584.1"/>
    </source>
</evidence>
<dbReference type="FunFam" id="2.60.34.10:FF:000014">
    <property type="entry name" value="Chaperone protein DnaK HSP70"/>
    <property type="match status" value="1"/>
</dbReference>
<dbReference type="NCBIfam" id="NF003520">
    <property type="entry name" value="PRK05183.1"/>
    <property type="match status" value="1"/>
</dbReference>
<dbReference type="RefSeq" id="YP_009019616.1">
    <property type="nucleotide sequence ID" value="NC_023785.1"/>
</dbReference>
<evidence type="ECO:0000256" key="7">
    <source>
        <dbReference type="SAM" id="Coils"/>
    </source>
</evidence>
<comment type="subcellular location">
    <subcellularLocation>
        <location evidence="1 5">Plastid</location>
        <location evidence="1 5">Chloroplast</location>
    </subcellularLocation>
</comment>
<evidence type="ECO:0000256" key="5">
    <source>
        <dbReference type="HAMAP-Rule" id="MF_00332"/>
    </source>
</evidence>
<dbReference type="GO" id="GO:0009507">
    <property type="term" value="C:chloroplast"/>
    <property type="evidence" value="ECO:0007669"/>
    <property type="project" value="UniProtKB-SubCell"/>
</dbReference>
<dbReference type="SUPFAM" id="SSF100934">
    <property type="entry name" value="Heat shock protein 70kD (HSP70), C-terminal subdomain"/>
    <property type="match status" value="1"/>
</dbReference>
<dbReference type="PROSITE" id="PS01036">
    <property type="entry name" value="HSP70_3"/>
    <property type="match status" value="1"/>
</dbReference>
<keyword evidence="4 5" id="KW-0067">ATP-binding</keyword>
<dbReference type="Gene3D" id="1.20.1270.10">
    <property type="match status" value="1"/>
</dbReference>
<reference evidence="9" key="1">
    <citation type="journal article" date="2014" name="Phycologia">
        <title>Highly conserved organellar genomes in the Gracilariales as inferred using new data from the Hawaiian invasive red alga Gracilaria salicornia (Rhodophyta).</title>
        <authorList>
            <person name="Campbell M.A."/>
            <person name="Presting G.G."/>
            <person name="Bennett M.S."/>
            <person name="Sherwood A.R."/>
        </authorList>
    </citation>
    <scope>NUCLEOTIDE SEQUENCE</scope>
</reference>
<evidence type="ECO:0000256" key="2">
    <source>
        <dbReference type="ARBA" id="ARBA00022640"/>
    </source>
</evidence>
<dbReference type="GeneID" id="18667519"/>
<dbReference type="PROSITE" id="PS00329">
    <property type="entry name" value="HSP70_2"/>
    <property type="match status" value="1"/>
</dbReference>
<dbReference type="InterPro" id="IPR043129">
    <property type="entry name" value="ATPase_NBD"/>
</dbReference>
<dbReference type="InterPro" id="IPR018181">
    <property type="entry name" value="Heat_shock_70_CS"/>
</dbReference>
<dbReference type="InterPro" id="IPR029048">
    <property type="entry name" value="HSP70_C_sf"/>
</dbReference>
<comment type="similarity">
    <text evidence="5 6">Belongs to the heat shock protein 70 family.</text>
</comment>
<sequence>MAKVVGIDLGTTNSVIAVMEGGKPTVIPNKEGIRTTPSVVAYTKKQDKLVGQIAKRQAVMNPENTFYSVKRFIGRKKDELGNELQQSSYNVKTDSNSNIKLECPALGKDFAPEEISAQVLRKLVEDASTYLGQQVTQAVITVPAYFNDSQRQATKDAGQIAGLDVLRIINEPTAASLSYGLDKKNNETILVFDLGGGTFDVSILEVGDGVFEVLSTSGDTHLGGDDFDRKIVEWLIYEFNNDEGINLGKDRQALQRLTEAAEKAKMELSSLAQTDINLPFITSTDTGPKHLEKNITRAKFEYLCQDLINRCEVPVNNALRDAQLSSSDIDEIVLVGGSTRMPAIQQLVKKMIGKDANQSVNPDEVVAIGAAVQAGVLAGEVKDILLLDVTPLSLGVETLGGVMTKIIARNTTVPTKKSEIFSTAVDNQPNVEIHVLQGEREFTKDNKSLGTFRLDGIMPAPRGVPQIEVIFDIDANGILSVKARDKGTGKEQSITITGASTLPKEEVEKLVKEAEENSELDKQKREQIDLKNQADSLCYQSQNQLDELQDKISEDEKRNVQRLIDSLKLFIKEDDYEQIRNIQNQLKQTMMNIGKQVYSSNQQNRQESVDDSVIDTNSKEA</sequence>
<dbReference type="HAMAP" id="MF_00332">
    <property type="entry name" value="DnaK"/>
    <property type="match status" value="1"/>
</dbReference>
<dbReference type="SUPFAM" id="SSF100920">
    <property type="entry name" value="Heat shock protein 70kD (HSP70), peptide-binding domain"/>
    <property type="match status" value="1"/>
</dbReference>
<evidence type="ECO:0000256" key="1">
    <source>
        <dbReference type="ARBA" id="ARBA00004229"/>
    </source>
</evidence>
<feature type="region of interest" description="Disordered" evidence="8">
    <location>
        <begin position="598"/>
        <end position="621"/>
    </location>
</feature>
<evidence type="ECO:0000256" key="8">
    <source>
        <dbReference type="SAM" id="MobiDB-lite"/>
    </source>
</evidence>
<gene>
    <name evidence="5 9" type="primary">dnaK</name>
</gene>
<name>W8DX76_9FLOR</name>
<dbReference type="EMBL" id="KF861575">
    <property type="protein sequence ID" value="AHH24584.1"/>
    <property type="molecule type" value="Genomic_DNA"/>
</dbReference>
<dbReference type="FunFam" id="1.20.1270.10:FF:000001">
    <property type="entry name" value="Molecular chaperone DnaK"/>
    <property type="match status" value="1"/>
</dbReference>
<dbReference type="Gene3D" id="2.60.34.10">
    <property type="entry name" value="Substrate Binding Domain Of DNAk, Chain A, domain 1"/>
    <property type="match status" value="1"/>
</dbReference>
<evidence type="ECO:0000256" key="3">
    <source>
        <dbReference type="ARBA" id="ARBA00022741"/>
    </source>
</evidence>
<keyword evidence="5" id="KW-0143">Chaperone</keyword>
<keyword evidence="9" id="KW-0150">Chloroplast</keyword>
<keyword evidence="3 5" id="KW-0547">Nucleotide-binding</keyword>
<organism evidence="9">
    <name type="scientific">Gracilaria salicornia</name>
    <dbReference type="NCBI Taxonomy" id="172968"/>
    <lineage>
        <taxon>Eukaryota</taxon>
        <taxon>Rhodophyta</taxon>
        <taxon>Florideophyceae</taxon>
        <taxon>Rhodymeniophycidae</taxon>
        <taxon>Gracilariales</taxon>
        <taxon>Gracilariaceae</taxon>
        <taxon>Gracilaria</taxon>
    </lineage>
</organism>
<dbReference type="NCBIfam" id="NF001413">
    <property type="entry name" value="PRK00290.1"/>
    <property type="match status" value="1"/>
</dbReference>
<dbReference type="InterPro" id="IPR013126">
    <property type="entry name" value="Hsp_70_fam"/>
</dbReference>
<protein>
    <recommendedName>
        <fullName evidence="5">Chaperone protein DnaK</fullName>
    </recommendedName>
    <alternativeName>
        <fullName evidence="5">HSP70</fullName>
    </alternativeName>
    <alternativeName>
        <fullName evidence="5">Heat shock 70 kDa protein</fullName>
    </alternativeName>
    <alternativeName>
        <fullName evidence="5">Heat shock protein 70</fullName>
    </alternativeName>
</protein>
<feature type="coiled-coil region" evidence="7">
    <location>
        <begin position="247"/>
        <end position="274"/>
    </location>
</feature>
<dbReference type="PANTHER" id="PTHR19375">
    <property type="entry name" value="HEAT SHOCK PROTEIN 70KDA"/>
    <property type="match status" value="1"/>
</dbReference>
<dbReference type="GO" id="GO:0051082">
    <property type="term" value="F:unfolded protein binding"/>
    <property type="evidence" value="ECO:0007669"/>
    <property type="project" value="InterPro"/>
</dbReference>
<dbReference type="GO" id="GO:0005524">
    <property type="term" value="F:ATP binding"/>
    <property type="evidence" value="ECO:0007669"/>
    <property type="project" value="UniProtKB-UniRule"/>
</dbReference>
<dbReference type="AlphaFoldDB" id="W8DX76"/>
<dbReference type="InterPro" id="IPR029047">
    <property type="entry name" value="HSP70_peptide-bd_sf"/>
</dbReference>
<proteinExistence type="inferred from homology"/>
<dbReference type="FunFam" id="3.30.420.40:FF:000004">
    <property type="entry name" value="Molecular chaperone DnaK"/>
    <property type="match status" value="1"/>
</dbReference>
<keyword evidence="7" id="KW-0175">Coiled coil</keyword>